<dbReference type="KEGG" id="marz:MARA_33570"/>
<sequence>MPENVPDWLSTLLQSAVFRRTTTDPDNKRGHYFYRLRPGEVFGCGLGRLKPPKGERWGEVKCYGGAVVLGPTQHPRDGGHYATAPGGALSFLPAEIAQGLNAPDVNRVGPVDAGELAARVKAFLGTHTDNDSPQALEPICKSFDTTPSNRHSSMWDALCWAMREAKAGRFSATDAVDALRERWTDAIGGQYRGRDPDEFDRMLRDAVAAADADGTCEELAARAHGFTDAETCRVALDVIDSWAPTIMNAPNDASDRSPSWAPVDVRAARDSRSVLLPTILTRADGPCLFYRGRIHSVHGETESGKSWLVQCATAECLLIGEPVLYLDFEDEAGAVAERLIRLGVPVDVVENPALFVYVHPETPPTTERERQAFDALLNGTYSLAVVDGVTDSMALFGLSGMDADDVARWHRELPKAVAHRTGAAVACVDHVAKDSQTRGRFALGSQHKIAGLSGAAYVVEMEQPFAVGQAGRASVRVGKDRPGRVRGLGTRWRKSDRTQHVADLLLDSTDTDRTVWALDPPSRGGVSTDTDGKPSKGAFRPTWFMEQVSRYWEETDDPAKRTNSKTVDAMCAERKEQGKTQHRNMWREAIKVLEAEGFAGSEDGPRDSLVYSVVKPYRQHDDPLSDEYAEAGGQDVDNWKVQLKNDHEGGEG</sequence>
<feature type="region of interest" description="Disordered" evidence="1">
    <location>
        <begin position="516"/>
        <end position="539"/>
    </location>
</feature>
<proteinExistence type="predicted"/>
<dbReference type="SUPFAM" id="SSF52540">
    <property type="entry name" value="P-loop containing nucleoside triphosphate hydrolases"/>
    <property type="match status" value="1"/>
</dbReference>
<dbReference type="Proteomes" id="UP000467428">
    <property type="component" value="Chromosome"/>
</dbReference>
<dbReference type="EMBL" id="AP022593">
    <property type="protein sequence ID" value="BBY49889.1"/>
    <property type="molecule type" value="Genomic_DNA"/>
</dbReference>
<dbReference type="AlphaFoldDB" id="A0A7I7S108"/>
<reference evidence="2 3" key="1">
    <citation type="journal article" date="2019" name="Emerg. Microbes Infect.">
        <title>Comprehensive subspecies identification of 175 nontuberculous mycobacteria species based on 7547 genomic profiles.</title>
        <authorList>
            <person name="Matsumoto Y."/>
            <person name="Kinjo T."/>
            <person name="Motooka D."/>
            <person name="Nabeya D."/>
            <person name="Jung N."/>
            <person name="Uechi K."/>
            <person name="Horii T."/>
            <person name="Iida T."/>
            <person name="Fujita J."/>
            <person name="Nakamura S."/>
        </authorList>
    </citation>
    <scope>NUCLEOTIDE SEQUENCE [LARGE SCALE GENOMIC DNA]</scope>
    <source>
        <strain evidence="2 3">JCM 18538</strain>
    </source>
</reference>
<protein>
    <submittedName>
        <fullName evidence="2">Uncharacterized protein</fullName>
    </submittedName>
</protein>
<organism evidence="2 3">
    <name type="scientific">Mycolicibacterium arabiense</name>
    <dbReference type="NCBI Taxonomy" id="1286181"/>
    <lineage>
        <taxon>Bacteria</taxon>
        <taxon>Bacillati</taxon>
        <taxon>Actinomycetota</taxon>
        <taxon>Actinomycetes</taxon>
        <taxon>Mycobacteriales</taxon>
        <taxon>Mycobacteriaceae</taxon>
        <taxon>Mycolicibacterium</taxon>
    </lineage>
</organism>
<evidence type="ECO:0000313" key="2">
    <source>
        <dbReference type="EMBL" id="BBY49889.1"/>
    </source>
</evidence>
<evidence type="ECO:0000256" key="1">
    <source>
        <dbReference type="SAM" id="MobiDB-lite"/>
    </source>
</evidence>
<name>A0A7I7S108_9MYCO</name>
<dbReference type="InterPro" id="IPR027417">
    <property type="entry name" value="P-loop_NTPase"/>
</dbReference>
<gene>
    <name evidence="2" type="ORF">MARA_33570</name>
</gene>
<dbReference type="Gene3D" id="3.40.50.300">
    <property type="entry name" value="P-loop containing nucleotide triphosphate hydrolases"/>
    <property type="match status" value="1"/>
</dbReference>
<geneLocation type="plasmid" evidence="3">
    <name>pjcm18538 dna</name>
</geneLocation>
<dbReference type="Pfam" id="PF13481">
    <property type="entry name" value="AAA_25"/>
    <property type="match status" value="1"/>
</dbReference>
<keyword evidence="3" id="KW-1185">Reference proteome</keyword>
<evidence type="ECO:0000313" key="3">
    <source>
        <dbReference type="Proteomes" id="UP000467428"/>
    </source>
</evidence>
<accession>A0A7I7S108</accession>